<reference evidence="13" key="1">
    <citation type="submission" date="2025-08" db="UniProtKB">
        <authorList>
            <consortium name="RefSeq"/>
        </authorList>
    </citation>
    <scope>IDENTIFICATION</scope>
    <source>
        <tissue evidence="13">Muscle</tissue>
    </source>
</reference>
<comment type="cofactor">
    <cofactor evidence="1 11">
        <name>pyridoxal 5'-phosphate</name>
        <dbReference type="ChEBI" id="CHEBI:597326"/>
    </cofactor>
</comment>
<gene>
    <name evidence="13" type="primary">LOC106471537</name>
</gene>
<organism evidence="12 13">
    <name type="scientific">Limulus polyphemus</name>
    <name type="common">Atlantic horseshoe crab</name>
    <dbReference type="NCBI Taxonomy" id="6850"/>
    <lineage>
        <taxon>Eukaryota</taxon>
        <taxon>Metazoa</taxon>
        <taxon>Ecdysozoa</taxon>
        <taxon>Arthropoda</taxon>
        <taxon>Chelicerata</taxon>
        <taxon>Merostomata</taxon>
        <taxon>Xiphosura</taxon>
        <taxon>Limulidae</taxon>
        <taxon>Limulus</taxon>
    </lineage>
</organism>
<evidence type="ECO:0000313" key="13">
    <source>
        <dbReference type="RefSeq" id="XP_013787590.2"/>
    </source>
</evidence>
<keyword evidence="6 11" id="KW-0663">Pyridoxal phosphate</keyword>
<dbReference type="GeneID" id="106471537"/>
<evidence type="ECO:0000256" key="10">
    <source>
        <dbReference type="ARBA" id="ARBA00041275"/>
    </source>
</evidence>
<protein>
    <recommendedName>
        <fullName evidence="9">Aromatic-L-amino-acid decarboxylase</fullName>
        <ecNumber evidence="8">4.1.1.28</ecNumber>
    </recommendedName>
    <alternativeName>
        <fullName evidence="10">DOPA decarboxylase</fullName>
    </alternativeName>
</protein>
<dbReference type="Gene3D" id="3.90.1150.10">
    <property type="entry name" value="Aspartate Aminotransferase, domain 1"/>
    <property type="match status" value="1"/>
</dbReference>
<dbReference type="PANTHER" id="PTHR11999:SF167">
    <property type="entry name" value="AROMATIC-L-AMINO-ACID DECARBOXYLASE"/>
    <property type="match status" value="1"/>
</dbReference>
<evidence type="ECO:0000256" key="2">
    <source>
        <dbReference type="ARBA" id="ARBA00009533"/>
    </source>
</evidence>
<dbReference type="InterPro" id="IPR021115">
    <property type="entry name" value="Pyridoxal-P_BS"/>
</dbReference>
<evidence type="ECO:0000256" key="11">
    <source>
        <dbReference type="RuleBase" id="RU000382"/>
    </source>
</evidence>
<evidence type="ECO:0000256" key="5">
    <source>
        <dbReference type="ARBA" id="ARBA00022793"/>
    </source>
</evidence>
<evidence type="ECO:0000256" key="3">
    <source>
        <dbReference type="ARBA" id="ARBA00011738"/>
    </source>
</evidence>
<dbReference type="EC" id="4.1.1.28" evidence="8"/>
<dbReference type="RefSeq" id="XP_013787590.2">
    <property type="nucleotide sequence ID" value="XM_013932136.2"/>
</dbReference>
<keyword evidence="5" id="KW-0210">Decarboxylase</keyword>
<dbReference type="PRINTS" id="PR00800">
    <property type="entry name" value="YHDCRBOXLASE"/>
</dbReference>
<dbReference type="InterPro" id="IPR015424">
    <property type="entry name" value="PyrdxlP-dep_Trfase"/>
</dbReference>
<keyword evidence="4" id="KW-0127">Catecholamine biosynthesis</keyword>
<dbReference type="PROSITE" id="PS00392">
    <property type="entry name" value="DDC_GAD_HDC_YDC"/>
    <property type="match status" value="1"/>
</dbReference>
<sequence length="360" mass="40255">MLSGAFGIIGFSWSACPVSTDLEIIMLDWLGKMLQLPQDFLFSSNGKGGGVIQGSASESTLLALICAREKAISSFQAIDKGWSRSMIMNKLVYYASTEAHSSVEKAGLLSGLTCHLLPTDAAFSLEGDVLQAAIDKDRTQGKIPFFVVGTLGSTNSCAFDNIEKLGEVCKKENLWFHIDAAYAGAACICPEFRYLLNGVEYADSFILCPSKWMLVNYDCCAMWIKDREDIVKPCYITPAYLNEDVQEQTVDYRHISLAHEFENLVRNDHRFEIALPVVLGVVCFRLKGSDTQNEEMLRVIRERGNIALKSSRIRSLYIIRFVVCGKDTESEDILFAWREICLAANKILNSKDEADLREQF</sequence>
<dbReference type="Pfam" id="PF00282">
    <property type="entry name" value="Pyridoxal_deC"/>
    <property type="match status" value="1"/>
</dbReference>
<dbReference type="InterPro" id="IPR002129">
    <property type="entry name" value="PyrdxlP-dep_de-COase"/>
</dbReference>
<accession>A0ABM1BS39</accession>
<dbReference type="Proteomes" id="UP000694941">
    <property type="component" value="Unplaced"/>
</dbReference>
<comment type="subunit">
    <text evidence="3">Homodimer.</text>
</comment>
<comment type="similarity">
    <text evidence="2 11">Belongs to the group II decarboxylase family.</text>
</comment>
<evidence type="ECO:0000313" key="12">
    <source>
        <dbReference type="Proteomes" id="UP000694941"/>
    </source>
</evidence>
<keyword evidence="7 11" id="KW-0456">Lyase</keyword>
<proteinExistence type="inferred from homology"/>
<dbReference type="Gene3D" id="3.40.640.10">
    <property type="entry name" value="Type I PLP-dependent aspartate aminotransferase-like (Major domain)"/>
    <property type="match status" value="1"/>
</dbReference>
<name>A0ABM1BS39_LIMPO</name>
<evidence type="ECO:0000256" key="7">
    <source>
        <dbReference type="ARBA" id="ARBA00023239"/>
    </source>
</evidence>
<dbReference type="SUPFAM" id="SSF53383">
    <property type="entry name" value="PLP-dependent transferases"/>
    <property type="match status" value="1"/>
</dbReference>
<dbReference type="InterPro" id="IPR015421">
    <property type="entry name" value="PyrdxlP-dep_Trfase_major"/>
</dbReference>
<evidence type="ECO:0000256" key="4">
    <source>
        <dbReference type="ARBA" id="ARBA00022584"/>
    </source>
</evidence>
<dbReference type="InterPro" id="IPR010977">
    <property type="entry name" value="Aromatic_deC"/>
</dbReference>
<evidence type="ECO:0000256" key="1">
    <source>
        <dbReference type="ARBA" id="ARBA00001933"/>
    </source>
</evidence>
<evidence type="ECO:0000256" key="8">
    <source>
        <dbReference type="ARBA" id="ARBA00038886"/>
    </source>
</evidence>
<keyword evidence="12" id="KW-1185">Reference proteome</keyword>
<evidence type="ECO:0000256" key="6">
    <source>
        <dbReference type="ARBA" id="ARBA00022898"/>
    </source>
</evidence>
<evidence type="ECO:0000256" key="9">
    <source>
        <dbReference type="ARBA" id="ARBA00040968"/>
    </source>
</evidence>
<dbReference type="InterPro" id="IPR015422">
    <property type="entry name" value="PyrdxlP-dep_Trfase_small"/>
</dbReference>
<dbReference type="PANTHER" id="PTHR11999">
    <property type="entry name" value="GROUP II PYRIDOXAL-5-PHOSPHATE DECARBOXYLASE"/>
    <property type="match status" value="1"/>
</dbReference>